<sequence length="481" mass="51384">MADLLDVASAAQEVDQLLRADEAQQKQGRDAGISEEDCTRLISASLDRDNAALARSIYEAMCRGTPSVTTSIDQYGSSWPPATLVSVSALVLGLARSLRLSEALSVIQDIRRRGVPRGEEVPFGHVVRCPLGPQQPLAVVQPQEGVKVVACAQTRYQFELFSGSVVSTSSEALNATSNWAIALARKVGLWRAAPLAAIHQLVVQAPDGRARTFRFATESAEVPAQQGERVTVICSPSKGSAPGRLFAAGPPGTQPGQPLTITNHGTGAELALLRPPASSAGLPSWILPAAVFLAGSDAATAFIDPALPALAAGGALFLVGSSTAAVKVLVPRLKQLSEAAVQGEEVRQRLLAQHAVLVGRMEELMEGCSADVRTLARLWQLQNKMEAVGQGGVYDARLVRVQQARDGLEQRLQSKLSLLDGYARVLNMIEIEVEMDTEVAAAEVVDIEQQIERLGEVAEMQAEWQMQAEAQDEVERLLRTV</sequence>
<name>A0AAW1PQE4_9CHLO</name>
<dbReference type="PANTHER" id="PTHR37381:SF1">
    <property type="entry name" value="PENTATRICOPEPTIDE REPEAT (PPR) SUPERFAMILY PROTEIN"/>
    <property type="match status" value="1"/>
</dbReference>
<proteinExistence type="predicted"/>
<gene>
    <name evidence="1" type="ORF">WJX72_008368</name>
</gene>
<dbReference type="Proteomes" id="UP001489004">
    <property type="component" value="Unassembled WGS sequence"/>
</dbReference>
<accession>A0AAW1PQE4</accession>
<evidence type="ECO:0000313" key="1">
    <source>
        <dbReference type="EMBL" id="KAK9810308.1"/>
    </source>
</evidence>
<evidence type="ECO:0000313" key="2">
    <source>
        <dbReference type="Proteomes" id="UP001489004"/>
    </source>
</evidence>
<keyword evidence="2" id="KW-1185">Reference proteome</keyword>
<dbReference type="AlphaFoldDB" id="A0AAW1PQE4"/>
<organism evidence="1 2">
    <name type="scientific">[Myrmecia] bisecta</name>
    <dbReference type="NCBI Taxonomy" id="41462"/>
    <lineage>
        <taxon>Eukaryota</taxon>
        <taxon>Viridiplantae</taxon>
        <taxon>Chlorophyta</taxon>
        <taxon>core chlorophytes</taxon>
        <taxon>Trebouxiophyceae</taxon>
        <taxon>Trebouxiales</taxon>
        <taxon>Trebouxiaceae</taxon>
        <taxon>Myrmecia</taxon>
    </lineage>
</organism>
<dbReference type="PANTHER" id="PTHR37381">
    <property type="entry name" value="PENTATRICOPEPTIDE REPEAT (PPR) SUPERFAMILY PROTEIN"/>
    <property type="match status" value="1"/>
</dbReference>
<protein>
    <submittedName>
        <fullName evidence="1">Uncharacterized protein</fullName>
    </submittedName>
</protein>
<reference evidence="1 2" key="1">
    <citation type="journal article" date="2024" name="Nat. Commun.">
        <title>Phylogenomics reveals the evolutionary origins of lichenization in chlorophyte algae.</title>
        <authorList>
            <person name="Puginier C."/>
            <person name="Libourel C."/>
            <person name="Otte J."/>
            <person name="Skaloud P."/>
            <person name="Haon M."/>
            <person name="Grisel S."/>
            <person name="Petersen M."/>
            <person name="Berrin J.G."/>
            <person name="Delaux P.M."/>
            <person name="Dal Grande F."/>
            <person name="Keller J."/>
        </authorList>
    </citation>
    <scope>NUCLEOTIDE SEQUENCE [LARGE SCALE GENOMIC DNA]</scope>
    <source>
        <strain evidence="1 2">SAG 2043</strain>
    </source>
</reference>
<comment type="caution">
    <text evidence="1">The sequence shown here is derived from an EMBL/GenBank/DDBJ whole genome shotgun (WGS) entry which is preliminary data.</text>
</comment>
<dbReference type="EMBL" id="JALJOR010000010">
    <property type="protein sequence ID" value="KAK9810308.1"/>
    <property type="molecule type" value="Genomic_DNA"/>
</dbReference>